<accession>A0A6G0RDH7</accession>
<gene>
    <name evidence="1" type="ORF">PF008_g15800</name>
</gene>
<comment type="caution">
    <text evidence="1">The sequence shown here is derived from an EMBL/GenBank/DDBJ whole genome shotgun (WGS) entry which is preliminary data.</text>
</comment>
<dbReference type="Proteomes" id="UP000486351">
    <property type="component" value="Unassembled WGS sequence"/>
</dbReference>
<dbReference type="EMBL" id="QXFY01001049">
    <property type="protein sequence ID" value="KAE9330044.1"/>
    <property type="molecule type" value="Genomic_DNA"/>
</dbReference>
<evidence type="ECO:0000313" key="2">
    <source>
        <dbReference type="Proteomes" id="UP000486351"/>
    </source>
</evidence>
<sequence length="180" mass="20794">MQIFIPSYKAIFKSLYKQYTRDRSWLQSSRFATRDNLRVPLHAIRRVAISKRQGAQRHALADRNCCSVRSADCNLLHPAHTQLEPAPLSAEEQKLQTLSSDGGLRAPLNILRQLRAFPHVPVFVSATERHELQTSRYWRLWIAKGEFVVKAFIERLGRTPEASTSTASLLRDVNFNYKRY</sequence>
<protein>
    <submittedName>
        <fullName evidence="1">Uncharacterized protein</fullName>
    </submittedName>
</protein>
<evidence type="ECO:0000313" key="1">
    <source>
        <dbReference type="EMBL" id="KAE9330044.1"/>
    </source>
</evidence>
<proteinExistence type="predicted"/>
<reference evidence="1 2" key="1">
    <citation type="submission" date="2018-09" db="EMBL/GenBank/DDBJ databases">
        <title>Genomic investigation of the strawberry pathogen Phytophthora fragariae indicates pathogenicity is determined by transcriptional variation in three key races.</title>
        <authorList>
            <person name="Adams T.M."/>
            <person name="Armitage A.D."/>
            <person name="Sobczyk M.K."/>
            <person name="Bates H.J."/>
            <person name="Dunwell J.M."/>
            <person name="Nellist C.F."/>
            <person name="Harrison R.J."/>
        </authorList>
    </citation>
    <scope>NUCLEOTIDE SEQUENCE [LARGE SCALE GENOMIC DNA]</scope>
    <source>
        <strain evidence="1 2">NOV-77</strain>
    </source>
</reference>
<name>A0A6G0RDH7_9STRA</name>
<organism evidence="1 2">
    <name type="scientific">Phytophthora fragariae</name>
    <dbReference type="NCBI Taxonomy" id="53985"/>
    <lineage>
        <taxon>Eukaryota</taxon>
        <taxon>Sar</taxon>
        <taxon>Stramenopiles</taxon>
        <taxon>Oomycota</taxon>
        <taxon>Peronosporomycetes</taxon>
        <taxon>Peronosporales</taxon>
        <taxon>Peronosporaceae</taxon>
        <taxon>Phytophthora</taxon>
    </lineage>
</organism>
<dbReference type="AlphaFoldDB" id="A0A6G0RDH7"/>